<evidence type="ECO:0000256" key="1">
    <source>
        <dbReference type="SAM" id="SignalP"/>
    </source>
</evidence>
<dbReference type="AlphaFoldDB" id="A0A7S3E209"/>
<name>A0A7S3E209_9CHLO</name>
<proteinExistence type="predicted"/>
<dbReference type="EMBL" id="HBHU01006200">
    <property type="protein sequence ID" value="CAE0018306.1"/>
    <property type="molecule type" value="Transcribed_RNA"/>
</dbReference>
<keyword evidence="1" id="KW-0732">Signal</keyword>
<feature type="chain" id="PRO_5031008662" evidence="1">
    <location>
        <begin position="36"/>
        <end position="152"/>
    </location>
</feature>
<accession>A0A7S3E209</accession>
<feature type="signal peptide" evidence="1">
    <location>
        <begin position="1"/>
        <end position="35"/>
    </location>
</feature>
<reference evidence="2" key="1">
    <citation type="submission" date="2021-01" db="EMBL/GenBank/DDBJ databases">
        <authorList>
            <person name="Corre E."/>
            <person name="Pelletier E."/>
            <person name="Niang G."/>
            <person name="Scheremetjew M."/>
            <person name="Finn R."/>
            <person name="Kale V."/>
            <person name="Holt S."/>
            <person name="Cochrane G."/>
            <person name="Meng A."/>
            <person name="Brown T."/>
            <person name="Cohen L."/>
        </authorList>
    </citation>
    <scope>NUCLEOTIDE SEQUENCE</scope>
    <source>
        <strain evidence="2">RCC856</strain>
    </source>
</reference>
<evidence type="ECO:0000313" key="2">
    <source>
        <dbReference type="EMBL" id="CAE0018306.1"/>
    </source>
</evidence>
<gene>
    <name evidence="2" type="ORF">CLAU1311_LOCUS4019</name>
</gene>
<organism evidence="2">
    <name type="scientific">Chloropicon laureae</name>
    <dbReference type="NCBI Taxonomy" id="464258"/>
    <lineage>
        <taxon>Eukaryota</taxon>
        <taxon>Viridiplantae</taxon>
        <taxon>Chlorophyta</taxon>
        <taxon>Chloropicophyceae</taxon>
        <taxon>Chloropicales</taxon>
        <taxon>Chloropicaceae</taxon>
        <taxon>Chloropicon</taxon>
    </lineage>
</organism>
<protein>
    <submittedName>
        <fullName evidence="2">Uncharacterized protein</fullName>
    </submittedName>
</protein>
<sequence length="152" mass="16269">MATTARTSTRGGGFVALAVALLALVLSAHLPAASAGGRRHLQDDYVRAVDAAGNPAPNAVPFTSWPAARRATFYELFAEDLDNFVDNLPSIFEQQLQDSLFDDEDGLLFGDDGIWDSDFLGFDFADIVGNLASTFFGIGSQLTDALNFFGIN</sequence>